<feature type="compositionally biased region" description="Low complexity" evidence="1">
    <location>
        <begin position="201"/>
        <end position="217"/>
    </location>
</feature>
<evidence type="ECO:0000256" key="1">
    <source>
        <dbReference type="SAM" id="MobiDB-lite"/>
    </source>
</evidence>
<proteinExistence type="predicted"/>
<feature type="region of interest" description="Disordered" evidence="1">
    <location>
        <begin position="170"/>
        <end position="278"/>
    </location>
</feature>
<organism evidence="2 3">
    <name type="scientific">Falsihalocynthiibacter arcticus</name>
    <dbReference type="NCBI Taxonomy" id="1579316"/>
    <lineage>
        <taxon>Bacteria</taxon>
        <taxon>Pseudomonadati</taxon>
        <taxon>Pseudomonadota</taxon>
        <taxon>Alphaproteobacteria</taxon>
        <taxon>Rhodobacterales</taxon>
        <taxon>Roseobacteraceae</taxon>
        <taxon>Falsihalocynthiibacter</taxon>
    </lineage>
</organism>
<evidence type="ECO:0000313" key="2">
    <source>
        <dbReference type="EMBL" id="AML51032.1"/>
    </source>
</evidence>
<gene>
    <name evidence="2" type="ORF">RC74_06865</name>
</gene>
<dbReference type="EMBL" id="CP014327">
    <property type="protein sequence ID" value="AML51032.1"/>
    <property type="molecule type" value="Genomic_DNA"/>
</dbReference>
<reference evidence="2 3" key="1">
    <citation type="submission" date="2016-02" db="EMBL/GenBank/DDBJ databases">
        <title>Complete genome sequence of Halocynthiibacter arcticus PAMC 20958t from arctic marine sediment.</title>
        <authorList>
            <person name="Lee Y.M."/>
            <person name="Baek K."/>
            <person name="Lee H.K."/>
            <person name="Shin S.C."/>
        </authorList>
    </citation>
    <scope>NUCLEOTIDE SEQUENCE [LARGE SCALE GENOMIC DNA]</scope>
    <source>
        <strain evidence="2">PAMC 20958</strain>
    </source>
</reference>
<name>A0A126UY82_9RHOB</name>
<evidence type="ECO:0000313" key="3">
    <source>
        <dbReference type="Proteomes" id="UP000070371"/>
    </source>
</evidence>
<feature type="compositionally biased region" description="Polar residues" evidence="1">
    <location>
        <begin position="218"/>
        <end position="230"/>
    </location>
</feature>
<accession>A0A126UY82</accession>
<dbReference type="KEGG" id="hat:RC74_06865"/>
<dbReference type="STRING" id="1579316.RC74_06865"/>
<keyword evidence="3" id="KW-1185">Reference proteome</keyword>
<sequence>MPELNADATFGDIFNGSLEKKPSSSSLGTLERLLEYTNFTKGGSTYSNADGAISDVAKKEPQDDLDAEVLFGHPSNIQTLPLSFGGQPPVELTESTKSITASTTLETDLPKVSFDFVSPVPVSELSEGTVPLRDLEQSITLKTEAADEPFKTGKAETTFTSSSLLNGSATLQVPSSASPNVQTENASSMRHAVDSPTSPMPTANPDNSAANSDSSTNFTEAHQMQSQLRDATSVLRAMMPTSLEARDARPQVSASNGEVLRGVSAPAKDRLATTGQDRAYSQALFTSKGGA</sequence>
<dbReference type="Proteomes" id="UP000070371">
    <property type="component" value="Chromosome"/>
</dbReference>
<feature type="compositionally biased region" description="Polar residues" evidence="1">
    <location>
        <begin position="170"/>
        <end position="188"/>
    </location>
</feature>
<protein>
    <submittedName>
        <fullName evidence="2">Uncharacterized protein</fullName>
    </submittedName>
</protein>
<dbReference type="AlphaFoldDB" id="A0A126UY82"/>